<keyword evidence="3" id="KW-1185">Reference proteome</keyword>
<sequence length="325" mass="36198">MSGYPSRRPVSPMGGYYDIREVRPSGYERERDAENLTRYGTPRRANDQPSRYTSERRHPESRTRRYEEDYGAAGIDLSTFGGGPGSSYGGGLSSRAGNAYPYSPPPAYSSVRANDTGYAPRRESRPFDSFARRPPPRPSPMDELDLLDAAARRSRPSTHHRSPRRSPLGSDMPTAEEFAAVNYGRGNYYPTRPYDGSRQPSSRSHRSERRPPCLASPTEGHGEGRDLQLVSSNSSARPSLKQRILNRVLKNKKTRPSDILPASEATGAANDQTSKSNDKDLQSERYLSYEDYLIHTRPRDVWLPLDPSVSPSDPAFKAAVKASQS</sequence>
<comment type="caution">
    <text evidence="2">The sequence shown here is derived from an EMBL/GenBank/DDBJ whole genome shotgun (WGS) entry which is preliminary data.</text>
</comment>
<proteinExistence type="predicted"/>
<feature type="region of interest" description="Disordered" evidence="1">
    <location>
        <begin position="1"/>
        <end position="285"/>
    </location>
</feature>
<organism evidence="2 3">
    <name type="scientific">Cercospora berteroae</name>
    <dbReference type="NCBI Taxonomy" id="357750"/>
    <lineage>
        <taxon>Eukaryota</taxon>
        <taxon>Fungi</taxon>
        <taxon>Dikarya</taxon>
        <taxon>Ascomycota</taxon>
        <taxon>Pezizomycotina</taxon>
        <taxon>Dothideomycetes</taxon>
        <taxon>Dothideomycetidae</taxon>
        <taxon>Mycosphaerellales</taxon>
        <taxon>Mycosphaerellaceae</taxon>
        <taxon>Cercospora</taxon>
    </lineage>
</organism>
<protein>
    <submittedName>
        <fullName evidence="2">Uncharacterized protein</fullName>
    </submittedName>
</protein>
<dbReference type="AlphaFoldDB" id="A0A2S6BTP0"/>
<feature type="compositionally biased region" description="Low complexity" evidence="1">
    <location>
        <begin position="303"/>
        <end position="314"/>
    </location>
</feature>
<accession>A0A2S6BTP0</accession>
<feature type="compositionally biased region" description="Basic residues" evidence="1">
    <location>
        <begin position="152"/>
        <end position="164"/>
    </location>
</feature>
<dbReference type="OrthoDB" id="3649275at2759"/>
<feature type="region of interest" description="Disordered" evidence="1">
    <location>
        <begin position="303"/>
        <end position="325"/>
    </location>
</feature>
<evidence type="ECO:0000313" key="3">
    <source>
        <dbReference type="Proteomes" id="UP000237631"/>
    </source>
</evidence>
<feature type="compositionally biased region" description="Basic and acidic residues" evidence="1">
    <location>
        <begin position="53"/>
        <end position="68"/>
    </location>
</feature>
<reference evidence="3" key="1">
    <citation type="journal article" date="2017" name="bioRxiv">
        <title>Conservation of a gene cluster reveals novel cercosporin biosynthetic mechanisms and extends production to the genus Colletotrichum.</title>
        <authorList>
            <person name="de Jonge R."/>
            <person name="Ebert M.K."/>
            <person name="Huitt-Roehl C.R."/>
            <person name="Pal P."/>
            <person name="Suttle J.C."/>
            <person name="Spanner R.E."/>
            <person name="Neubauer J.D."/>
            <person name="Jurick W.M.II."/>
            <person name="Stott K.A."/>
            <person name="Secor G.A."/>
            <person name="Thomma B.P.H.J."/>
            <person name="Van de Peer Y."/>
            <person name="Townsend C.A."/>
            <person name="Bolton M.D."/>
        </authorList>
    </citation>
    <scope>NUCLEOTIDE SEQUENCE [LARGE SCALE GENOMIC DNA]</scope>
    <source>
        <strain evidence="3">CBS538.71</strain>
    </source>
</reference>
<dbReference type="EMBL" id="PNEN01001774">
    <property type="protein sequence ID" value="PPJ50850.1"/>
    <property type="molecule type" value="Genomic_DNA"/>
</dbReference>
<name>A0A2S6BTP0_9PEZI</name>
<feature type="compositionally biased region" description="Gly residues" evidence="1">
    <location>
        <begin position="80"/>
        <end position="92"/>
    </location>
</feature>
<evidence type="ECO:0000256" key="1">
    <source>
        <dbReference type="SAM" id="MobiDB-lite"/>
    </source>
</evidence>
<evidence type="ECO:0000313" key="2">
    <source>
        <dbReference type="EMBL" id="PPJ50850.1"/>
    </source>
</evidence>
<gene>
    <name evidence="2" type="ORF">CBER1_07267</name>
</gene>
<dbReference type="Proteomes" id="UP000237631">
    <property type="component" value="Unassembled WGS sequence"/>
</dbReference>
<feature type="compositionally biased region" description="Basic and acidic residues" evidence="1">
    <location>
        <begin position="18"/>
        <end position="35"/>
    </location>
</feature>